<keyword evidence="7" id="KW-1185">Reference proteome</keyword>
<comment type="similarity">
    <text evidence="1">Belongs to the PPR family. P subfamily.</text>
</comment>
<feature type="repeat" description="PPR" evidence="3">
    <location>
        <begin position="604"/>
        <end position="638"/>
    </location>
</feature>
<organism evidence="6 7">
    <name type="scientific">Ilex paraguariensis</name>
    <name type="common">yerba mate</name>
    <dbReference type="NCBI Taxonomy" id="185542"/>
    <lineage>
        <taxon>Eukaryota</taxon>
        <taxon>Viridiplantae</taxon>
        <taxon>Streptophyta</taxon>
        <taxon>Embryophyta</taxon>
        <taxon>Tracheophyta</taxon>
        <taxon>Spermatophyta</taxon>
        <taxon>Magnoliopsida</taxon>
        <taxon>eudicotyledons</taxon>
        <taxon>Gunneridae</taxon>
        <taxon>Pentapetalae</taxon>
        <taxon>asterids</taxon>
        <taxon>campanulids</taxon>
        <taxon>Aquifoliales</taxon>
        <taxon>Aquifoliaceae</taxon>
        <taxon>Ilex</taxon>
    </lineage>
</organism>
<reference evidence="6 7" key="1">
    <citation type="submission" date="2024-02" db="EMBL/GenBank/DDBJ databases">
        <authorList>
            <person name="Vignale AGUSTIN F."/>
            <person name="Sosa J E."/>
            <person name="Modenutti C."/>
        </authorList>
    </citation>
    <scope>NUCLEOTIDE SEQUENCE [LARGE SCALE GENOMIC DNA]</scope>
</reference>
<proteinExistence type="inferred from homology"/>
<dbReference type="Proteomes" id="UP001642360">
    <property type="component" value="Unassembled WGS sequence"/>
</dbReference>
<feature type="repeat" description="PPR" evidence="3">
    <location>
        <begin position="197"/>
        <end position="231"/>
    </location>
</feature>
<accession>A0ABC8QVA0</accession>
<dbReference type="EMBL" id="CAUOFW020000771">
    <property type="protein sequence ID" value="CAK9136670.1"/>
    <property type="molecule type" value="Genomic_DNA"/>
</dbReference>
<dbReference type="Gene3D" id="1.25.40.10">
    <property type="entry name" value="Tetratricopeptide repeat domain"/>
    <property type="match status" value="4"/>
</dbReference>
<evidence type="ECO:0000259" key="5">
    <source>
        <dbReference type="Pfam" id="PF23276"/>
    </source>
</evidence>
<feature type="repeat" description="PPR" evidence="3">
    <location>
        <begin position="232"/>
        <end position="266"/>
    </location>
</feature>
<dbReference type="InterPro" id="IPR050872">
    <property type="entry name" value="PPR_P_subfamily"/>
</dbReference>
<feature type="domain" description="Pentatricopeptide repeat-containing protein-mitochondrial" evidence="5">
    <location>
        <begin position="520"/>
        <end position="630"/>
    </location>
</feature>
<dbReference type="Pfam" id="PF13041">
    <property type="entry name" value="PPR_2"/>
    <property type="match status" value="3"/>
</dbReference>
<dbReference type="PANTHER" id="PTHR46128">
    <property type="entry name" value="MITOCHONDRIAL GROUP I INTRON SPLICING FACTOR CCM1"/>
    <property type="match status" value="1"/>
</dbReference>
<feature type="repeat" description="PPR" evidence="3">
    <location>
        <begin position="674"/>
        <end position="708"/>
    </location>
</feature>
<keyword evidence="2" id="KW-0677">Repeat</keyword>
<gene>
    <name evidence="6" type="ORF">ILEXP_LOCUS3672</name>
</gene>
<dbReference type="NCBIfam" id="TIGR00756">
    <property type="entry name" value="PPR"/>
    <property type="match status" value="10"/>
</dbReference>
<feature type="repeat" description="PPR" evidence="3">
    <location>
        <begin position="326"/>
        <end position="360"/>
    </location>
</feature>
<dbReference type="AlphaFoldDB" id="A0ABC8QVA0"/>
<dbReference type="SUPFAM" id="SSF48452">
    <property type="entry name" value="TPR-like"/>
    <property type="match status" value="1"/>
</dbReference>
<protein>
    <recommendedName>
        <fullName evidence="5">Pentatricopeptide repeat-containing protein-mitochondrial domain-containing protein</fullName>
    </recommendedName>
</protein>
<dbReference type="Pfam" id="PF23276">
    <property type="entry name" value="TPR_24"/>
    <property type="match status" value="1"/>
</dbReference>
<dbReference type="PROSITE" id="PS51375">
    <property type="entry name" value="PPR"/>
    <property type="match status" value="11"/>
</dbReference>
<feature type="repeat" description="PPR" evidence="3">
    <location>
        <begin position="534"/>
        <end position="568"/>
    </location>
</feature>
<sequence length="871" mass="98910">MFVKFQHVHTNCFHILSSTKTSPSIGVSVSPPQKLEHAPIKKHRDQQHVLETHKGGVTKTLGRVYTLPAHDTKNKDVLIHNGSSKNPDGEKRRNNWVGGGNENKRHFGIEIRSGNGEIGREGKAQTKCSKKWLRYGGCIPAILEALERTSDLDEALRPWENNLSNKERTIILKEQPDWERALEIFLWFKRKDCYEVNVIHYNVMFRILGKVQKWRLMEDLWVEMGEKGIKPINSTYGTLIDVYSKGGCKEEAIKLLELMNKQGMEPDEVTMGTVVQMYKRTGEFNKAEEFFKNWSSGKYKAEKGGISGLTGKNMVDGDSQAHVCLSSYTYNTLIDTYGKAGQLKEASETFARMLREGIVPTTVTFNTMIHICGNNGHLEEVASLVQKMEQLGCLPDTRTYNILISLHTKHDNINMAANFFRKMKETSLEPDLVSYRTLLYALSIRHMVVEAEDLIAEMDGKGLDIDEFTQSALTRMYIEAGMLEKSWLWFERFHLEGNMSSDCYSANIDAFGERGHVVEAVKVFNCCQERKKLRALEFNVMIKAYGISKRYDEACHLFDSMEKHGVVPDRCSFSSLIQMLASADLPLKAKTYLRKMKEAGLVNDCVTYCAVISSFAKLGQLEAAVGVYDEMIGSNVQPDIIVYVVLINAFADIGNVKEAVSYVDAMRESGLPMNTVVYNSLIKLYTKVGYLEEAQETYKLLQSFEFGPDVYSSNCMIDLYSERLMVEQAEEIFESMKRKGEANEFSYAMMLCMYKRTCRFKEAIQIAQMMRKLGLLTDLLSYNHMLGLYASDGRFKEAMATFEEMLESGVQPDDSTFKSLGVVLMTCGVPKQAVRNLEVKRKKDEQSGLQAWMSTLSSVFSVDDNDHIEER</sequence>
<dbReference type="SUPFAM" id="SSF81901">
    <property type="entry name" value="HCP-like"/>
    <property type="match status" value="1"/>
</dbReference>
<feature type="repeat" description="PPR" evidence="3">
    <location>
        <begin position="396"/>
        <end position="430"/>
    </location>
</feature>
<dbReference type="Pfam" id="PF01535">
    <property type="entry name" value="PPR"/>
    <property type="match status" value="6"/>
</dbReference>
<comment type="caution">
    <text evidence="6">The sequence shown here is derived from an EMBL/GenBank/DDBJ whole genome shotgun (WGS) entry which is preliminary data.</text>
</comment>
<dbReference type="InterPro" id="IPR002885">
    <property type="entry name" value="PPR_rpt"/>
</dbReference>
<feature type="repeat" description="PPR" evidence="3">
    <location>
        <begin position="709"/>
        <end position="743"/>
    </location>
</feature>
<feature type="repeat" description="PPR" evidence="3">
    <location>
        <begin position="778"/>
        <end position="812"/>
    </location>
</feature>
<evidence type="ECO:0000313" key="7">
    <source>
        <dbReference type="Proteomes" id="UP001642360"/>
    </source>
</evidence>
<evidence type="ECO:0000256" key="4">
    <source>
        <dbReference type="SAM" id="MobiDB-lite"/>
    </source>
</evidence>
<evidence type="ECO:0000256" key="2">
    <source>
        <dbReference type="ARBA" id="ARBA00022737"/>
    </source>
</evidence>
<feature type="repeat" description="PPR" evidence="3">
    <location>
        <begin position="361"/>
        <end position="395"/>
    </location>
</feature>
<evidence type="ECO:0000256" key="1">
    <source>
        <dbReference type="ARBA" id="ARBA00007626"/>
    </source>
</evidence>
<feature type="region of interest" description="Disordered" evidence="4">
    <location>
        <begin position="73"/>
        <end position="101"/>
    </location>
</feature>
<feature type="repeat" description="PPR" evidence="3">
    <location>
        <begin position="639"/>
        <end position="673"/>
    </location>
</feature>
<dbReference type="InterPro" id="IPR011990">
    <property type="entry name" value="TPR-like_helical_dom_sf"/>
</dbReference>
<evidence type="ECO:0000313" key="6">
    <source>
        <dbReference type="EMBL" id="CAK9136670.1"/>
    </source>
</evidence>
<dbReference type="PANTHER" id="PTHR46128:SF218">
    <property type="entry name" value="PENTACOTRIPEPTIDE-REPEAT REGION OF PRORP DOMAIN-CONTAINING PROTEIN"/>
    <property type="match status" value="1"/>
</dbReference>
<name>A0ABC8QVA0_9AQUA</name>
<dbReference type="InterPro" id="IPR057027">
    <property type="entry name" value="TPR_mt"/>
</dbReference>
<evidence type="ECO:0000256" key="3">
    <source>
        <dbReference type="PROSITE-ProRule" id="PRU00708"/>
    </source>
</evidence>